<evidence type="ECO:0000313" key="4">
    <source>
        <dbReference type="Proteomes" id="UP000287188"/>
    </source>
</evidence>
<dbReference type="Gene3D" id="2.60.40.1130">
    <property type="entry name" value="Rab geranylgeranyltransferase alpha-subunit, insert domain"/>
    <property type="match status" value="1"/>
</dbReference>
<sequence length="823" mass="91463">MKTSDETLASITNAFLDGDTTVLAALSVGITLPYAIQDVTVTDVTTGQRIGVTAIKNAHTFHATIVGDLQHLLGAPNDWNTDDDHTRLQEINPNLYQYTALLPAGTYHYKIAFNNGWSDVIPYENITLTVPKDNTEVTFSYVPYDNITQHAEIYDTINNPNVALPTVNDTATNLIAITLDSIPDVSHTLELQLSGYAETPIVPRSILDAERFFYAGDDLGYILTPQSTGFRLWAPTAADVQLLLFESETGGISQQVAMHQAENGTWQVSVEQSLENWYYLYLVTVQGKTQTALDPYARALAVNATRAMIVDLAKTQPTNWESDSYQKLANPVDAVIYEVHVRDFSINLNSGMKHKGKFLAFTEHNTSSPDQISTGMESLQELGVTHIQVLPAYEFASVDEQKPDQYNWGYDPRNYNVPEGAYATTPHGPARISEFKQMIQSVHHNQIGVVMDVVYNHTFSTGDSDFDKIVPQYYYRTDALGHYTNGSGCGNEVASERPMVQKFIRDSLVYWVKEYHVDGFRFDLMALLGVDTMQKIEKDLHAIHPGLLIYGEPWIGGSSALSSQQLFTKGQQCNRNLGVFNDHMRNALIGNVFAHDMQGFATGASDQVDEIKQAVTGSVHDFTAAPSETINYASSHDNLTLWDKISASNAQVSEAERIKMDKLVQAILMTSQGVPFFQGGEEFLRTKEGNDNSYNAGDAVNQFDWSRKAKYKDVFEYYAGLIKLRKNHPAFRMTTTAAIDSHLSFLDGPANTVMFQLGPHANQDSWQHILVIYNPTNAAVSFSLPEGIWNLAVSEDQISEQGLQQMTGQIEVPGIACLVLYQN</sequence>
<evidence type="ECO:0000259" key="2">
    <source>
        <dbReference type="SMART" id="SM00642"/>
    </source>
</evidence>
<dbReference type="SUPFAM" id="SSF81296">
    <property type="entry name" value="E set domains"/>
    <property type="match status" value="1"/>
</dbReference>
<gene>
    <name evidence="3" type="primary">pulA_2</name>
    <name evidence="3" type="ORF">KDK_72960</name>
</gene>
<dbReference type="InterPro" id="IPR013780">
    <property type="entry name" value="Glyco_hydro_b"/>
</dbReference>
<dbReference type="Gene3D" id="3.20.20.80">
    <property type="entry name" value="Glycosidases"/>
    <property type="match status" value="1"/>
</dbReference>
<dbReference type="EMBL" id="BIFS01000002">
    <property type="protein sequence ID" value="GCE23496.1"/>
    <property type="molecule type" value="Genomic_DNA"/>
</dbReference>
<dbReference type="InterPro" id="IPR013783">
    <property type="entry name" value="Ig-like_fold"/>
</dbReference>
<dbReference type="InterPro" id="IPR049117">
    <property type="entry name" value="pulA_all-beta"/>
</dbReference>
<dbReference type="RefSeq" id="WP_218032185.1">
    <property type="nucleotide sequence ID" value="NZ_BIFS01000002.1"/>
</dbReference>
<organism evidence="3 4">
    <name type="scientific">Dictyobacter kobayashii</name>
    <dbReference type="NCBI Taxonomy" id="2014872"/>
    <lineage>
        <taxon>Bacteria</taxon>
        <taxon>Bacillati</taxon>
        <taxon>Chloroflexota</taxon>
        <taxon>Ktedonobacteria</taxon>
        <taxon>Ktedonobacterales</taxon>
        <taxon>Dictyobacteraceae</taxon>
        <taxon>Dictyobacter</taxon>
    </lineage>
</organism>
<dbReference type="Pfam" id="PF22058">
    <property type="entry name" value="X25_BaPul_like"/>
    <property type="match status" value="1"/>
</dbReference>
<dbReference type="CDD" id="cd11341">
    <property type="entry name" value="AmyAc_Pullulanase_LD-like"/>
    <property type="match status" value="1"/>
</dbReference>
<dbReference type="GO" id="GO:0004553">
    <property type="term" value="F:hydrolase activity, hydrolyzing O-glycosyl compounds"/>
    <property type="evidence" value="ECO:0007669"/>
    <property type="project" value="InterPro"/>
</dbReference>
<dbReference type="InterPro" id="IPR054409">
    <property type="entry name" value="X25_BaPul-like"/>
</dbReference>
<dbReference type="NCBIfam" id="TIGR02104">
    <property type="entry name" value="pulA_typeI"/>
    <property type="match status" value="1"/>
</dbReference>
<dbReference type="Gene3D" id="2.60.40.10">
    <property type="entry name" value="Immunoglobulins"/>
    <property type="match status" value="2"/>
</dbReference>
<comment type="similarity">
    <text evidence="1">Belongs to the glycosyl hydrolase 13 family.</text>
</comment>
<dbReference type="Pfam" id="PF02922">
    <property type="entry name" value="CBM_48"/>
    <property type="match status" value="1"/>
</dbReference>
<dbReference type="PANTHER" id="PTHR43002">
    <property type="entry name" value="GLYCOGEN DEBRANCHING ENZYME"/>
    <property type="match status" value="1"/>
</dbReference>
<protein>
    <submittedName>
        <fullName evidence="3">Type I pullulanase</fullName>
    </submittedName>
</protein>
<dbReference type="InterPro" id="IPR004193">
    <property type="entry name" value="Glyco_hydro_13_N"/>
</dbReference>
<dbReference type="InterPro" id="IPR006047">
    <property type="entry name" value="GH13_cat_dom"/>
</dbReference>
<dbReference type="SMART" id="SM00642">
    <property type="entry name" value="Aamy"/>
    <property type="match status" value="1"/>
</dbReference>
<dbReference type="Gene3D" id="2.60.40.1180">
    <property type="entry name" value="Golgi alpha-mannosidase II"/>
    <property type="match status" value="1"/>
</dbReference>
<feature type="domain" description="Glycosyl hydrolase family 13 catalytic" evidence="2">
    <location>
        <begin position="338"/>
        <end position="725"/>
    </location>
</feature>
<reference evidence="4" key="1">
    <citation type="submission" date="2018-12" db="EMBL/GenBank/DDBJ databases">
        <title>Tengunoibacter tsumagoiensis gen. nov., sp. nov., Dictyobacter kobayashii sp. nov., D. alpinus sp. nov., and D. joshuensis sp. nov. and description of Dictyobacteraceae fam. nov. within the order Ktedonobacterales isolated from Tengu-no-mugimeshi.</title>
        <authorList>
            <person name="Wang C.M."/>
            <person name="Zheng Y."/>
            <person name="Sakai Y."/>
            <person name="Toyoda A."/>
            <person name="Minakuchi Y."/>
            <person name="Abe K."/>
            <person name="Yokota A."/>
            <person name="Yabe S."/>
        </authorList>
    </citation>
    <scope>NUCLEOTIDE SEQUENCE [LARGE SCALE GENOMIC DNA]</scope>
    <source>
        <strain evidence="4">Uno11</strain>
    </source>
</reference>
<dbReference type="Pfam" id="PF21653">
    <property type="entry name" value="pulA_all-beta"/>
    <property type="match status" value="1"/>
</dbReference>
<dbReference type="InterPro" id="IPR011840">
    <property type="entry name" value="PulA_typeI"/>
</dbReference>
<dbReference type="Proteomes" id="UP000287188">
    <property type="component" value="Unassembled WGS sequence"/>
</dbReference>
<dbReference type="InterPro" id="IPR014756">
    <property type="entry name" value="Ig_E-set"/>
</dbReference>
<dbReference type="InterPro" id="IPR017853">
    <property type="entry name" value="GH"/>
</dbReference>
<evidence type="ECO:0000256" key="1">
    <source>
        <dbReference type="ARBA" id="ARBA00008061"/>
    </source>
</evidence>
<dbReference type="AlphaFoldDB" id="A0A402AWN3"/>
<dbReference type="Pfam" id="PF00128">
    <property type="entry name" value="Alpha-amylase"/>
    <property type="match status" value="1"/>
</dbReference>
<evidence type="ECO:0000313" key="3">
    <source>
        <dbReference type="EMBL" id="GCE23496.1"/>
    </source>
</evidence>
<name>A0A402AWN3_9CHLR</name>
<dbReference type="SUPFAM" id="SSF51445">
    <property type="entry name" value="(Trans)glycosidases"/>
    <property type="match status" value="1"/>
</dbReference>
<proteinExistence type="inferred from homology"/>
<accession>A0A402AWN3</accession>
<dbReference type="GO" id="GO:0005975">
    <property type="term" value="P:carbohydrate metabolic process"/>
    <property type="evidence" value="ECO:0007669"/>
    <property type="project" value="InterPro"/>
</dbReference>
<dbReference type="CDD" id="cd02860">
    <property type="entry name" value="E_set_Pullulanase"/>
    <property type="match status" value="1"/>
</dbReference>
<comment type="caution">
    <text evidence="3">The sequence shown here is derived from an EMBL/GenBank/DDBJ whole genome shotgun (WGS) entry which is preliminary data.</text>
</comment>
<keyword evidence="4" id="KW-1185">Reference proteome</keyword>